<gene>
    <name evidence="1" type="ORF">GLYMA_09G049000</name>
</gene>
<protein>
    <submittedName>
        <fullName evidence="1 2">Uncharacterized protein</fullName>
    </submittedName>
</protein>
<dbReference type="Gene3D" id="3.80.10.10">
    <property type="entry name" value="Ribonuclease Inhibitor"/>
    <property type="match status" value="1"/>
</dbReference>
<dbReference type="HOGENOM" id="CLU_1838760_0_0_1"/>
<organism evidence="1">
    <name type="scientific">Glycine max</name>
    <name type="common">Soybean</name>
    <name type="synonym">Glycine hispida</name>
    <dbReference type="NCBI Taxonomy" id="3847"/>
    <lineage>
        <taxon>Eukaryota</taxon>
        <taxon>Viridiplantae</taxon>
        <taxon>Streptophyta</taxon>
        <taxon>Embryophyta</taxon>
        <taxon>Tracheophyta</taxon>
        <taxon>Spermatophyta</taxon>
        <taxon>Magnoliopsida</taxon>
        <taxon>eudicotyledons</taxon>
        <taxon>Gunneridae</taxon>
        <taxon>Pentapetalae</taxon>
        <taxon>rosids</taxon>
        <taxon>fabids</taxon>
        <taxon>Fabales</taxon>
        <taxon>Fabaceae</taxon>
        <taxon>Papilionoideae</taxon>
        <taxon>50 kb inversion clade</taxon>
        <taxon>NPAAA clade</taxon>
        <taxon>indigoferoid/millettioid clade</taxon>
        <taxon>Phaseoleae</taxon>
        <taxon>Glycine</taxon>
        <taxon>Glycine subgen. Soja</taxon>
    </lineage>
</organism>
<dbReference type="SMR" id="K7LBV2"/>
<dbReference type="Proteomes" id="UP000008827">
    <property type="component" value="Chromosome 9"/>
</dbReference>
<evidence type="ECO:0000313" key="1">
    <source>
        <dbReference type="EMBL" id="KRH37171.1"/>
    </source>
</evidence>
<dbReference type="AlphaFoldDB" id="K7LBV2"/>
<dbReference type="Pfam" id="PF00560">
    <property type="entry name" value="LRR_1"/>
    <property type="match status" value="3"/>
</dbReference>
<dbReference type="PANTHER" id="PTHR48007:SF6">
    <property type="entry name" value="LRR RECEPTOR-LIKE KINASE"/>
    <property type="match status" value="1"/>
</dbReference>
<dbReference type="EMBL" id="CM000842">
    <property type="protein sequence ID" value="KRH37171.1"/>
    <property type="molecule type" value="Genomic_DNA"/>
</dbReference>
<dbReference type="SUPFAM" id="SSF52058">
    <property type="entry name" value="L domain-like"/>
    <property type="match status" value="1"/>
</dbReference>
<accession>K7LBV2</accession>
<reference evidence="1 2" key="1">
    <citation type="journal article" date="2010" name="Nature">
        <title>Genome sequence of the palaeopolyploid soybean.</title>
        <authorList>
            <person name="Schmutz J."/>
            <person name="Cannon S.B."/>
            <person name="Schlueter J."/>
            <person name="Ma J."/>
            <person name="Mitros T."/>
            <person name="Nelson W."/>
            <person name="Hyten D.L."/>
            <person name="Song Q."/>
            <person name="Thelen J.J."/>
            <person name="Cheng J."/>
            <person name="Xu D."/>
            <person name="Hellsten U."/>
            <person name="May G.D."/>
            <person name="Yu Y."/>
            <person name="Sakurai T."/>
            <person name="Umezawa T."/>
            <person name="Bhattacharyya M.K."/>
            <person name="Sandhu D."/>
            <person name="Valliyodan B."/>
            <person name="Lindquist E."/>
            <person name="Peto M."/>
            <person name="Grant D."/>
            <person name="Shu S."/>
            <person name="Goodstein D."/>
            <person name="Barry K."/>
            <person name="Futrell-Griggs M."/>
            <person name="Abernathy B."/>
            <person name="Du J."/>
            <person name="Tian Z."/>
            <person name="Zhu L."/>
            <person name="Gill N."/>
            <person name="Joshi T."/>
            <person name="Libault M."/>
            <person name="Sethuraman A."/>
            <person name="Zhang X.-C."/>
            <person name="Shinozaki K."/>
            <person name="Nguyen H.T."/>
            <person name="Wing R.A."/>
            <person name="Cregan P."/>
            <person name="Specht J."/>
            <person name="Grimwood J."/>
            <person name="Rokhsar D."/>
            <person name="Stacey G."/>
            <person name="Shoemaker R.C."/>
            <person name="Jackson S.A."/>
        </authorList>
    </citation>
    <scope>NUCLEOTIDE SEQUENCE</scope>
    <source>
        <strain evidence="2">cv. Williams 82</strain>
        <tissue evidence="1">Callus</tissue>
    </source>
</reference>
<dbReference type="EnsemblPlants" id="KRH37171">
    <property type="protein sequence ID" value="KRH37171"/>
    <property type="gene ID" value="GLYMA_09G049000"/>
</dbReference>
<evidence type="ECO:0000313" key="2">
    <source>
        <dbReference type="EnsemblPlants" id="KRH37171"/>
    </source>
</evidence>
<reference evidence="1" key="3">
    <citation type="submission" date="2018-07" db="EMBL/GenBank/DDBJ databases">
        <title>WGS assembly of Glycine max.</title>
        <authorList>
            <person name="Schmutz J."/>
            <person name="Cannon S."/>
            <person name="Schlueter J."/>
            <person name="Ma J."/>
            <person name="Mitros T."/>
            <person name="Nelson W."/>
            <person name="Hyten D."/>
            <person name="Song Q."/>
            <person name="Thelen J."/>
            <person name="Cheng J."/>
            <person name="Xu D."/>
            <person name="Hellsten U."/>
            <person name="May G."/>
            <person name="Yu Y."/>
            <person name="Sakurai T."/>
            <person name="Umezawa T."/>
            <person name="Bhattacharyya M."/>
            <person name="Sandhu D."/>
            <person name="Valliyodan B."/>
            <person name="Lindquist E."/>
            <person name="Peto M."/>
            <person name="Grant D."/>
            <person name="Shu S."/>
            <person name="Goodstein D."/>
            <person name="Barry K."/>
            <person name="Futrell-Griggs M."/>
            <person name="Abernathy B."/>
            <person name="Du J."/>
            <person name="Tian Z."/>
            <person name="Zhu L."/>
            <person name="Gill N."/>
            <person name="Joshi T."/>
            <person name="Libault M."/>
            <person name="Sethuraman A."/>
            <person name="Zhang X."/>
            <person name="Shinozaki K."/>
            <person name="Nguyen H."/>
            <person name="Wing R."/>
            <person name="Cregan P."/>
            <person name="Specht J."/>
            <person name="Grimwood J."/>
            <person name="Rokhsar D."/>
            <person name="Stacey G."/>
            <person name="Shoemaker R."/>
            <person name="Jackson S."/>
        </authorList>
    </citation>
    <scope>NUCLEOTIDE SEQUENCE</scope>
    <source>
        <tissue evidence="1">Callus</tissue>
    </source>
</reference>
<dbReference type="InterPro" id="IPR001611">
    <property type="entry name" value="Leu-rich_rpt"/>
</dbReference>
<dbReference type="PANTHER" id="PTHR48007">
    <property type="entry name" value="LEUCINE-RICH REPEAT RECEPTOR-LIKE PROTEIN KINASE PXC1"/>
    <property type="match status" value="1"/>
</dbReference>
<dbReference type="InterPro" id="IPR032675">
    <property type="entry name" value="LRR_dom_sf"/>
</dbReference>
<dbReference type="eggNOG" id="ENOG502QPUR">
    <property type="taxonomic scope" value="Eukaryota"/>
</dbReference>
<dbReference type="PaxDb" id="3847-GLYMA09G05421.1"/>
<dbReference type="InterPro" id="IPR046959">
    <property type="entry name" value="PRK1-6/SRF4-like"/>
</dbReference>
<dbReference type="STRING" id="3847.K7LBV2"/>
<proteinExistence type="predicted"/>
<sequence length="140" mass="15452">MELLYLSCNDFSGEIPAEISSLCLLLRLDISNNNIRGPIPTQLAKLTHLLTLRLQNNALSDHVPDLSASLLNLTVLNVTNNELCRHIPDSMLTKFGNVSFSGNHALCGSTPLPKCSETEPDTETTTIPKCSWRVQLRHTI</sequence>
<evidence type="ECO:0000313" key="3">
    <source>
        <dbReference type="Proteomes" id="UP000008827"/>
    </source>
</evidence>
<dbReference type="InParanoid" id="K7LBV2"/>
<dbReference type="Gramene" id="KRH37171">
    <property type="protein sequence ID" value="KRH37171"/>
    <property type="gene ID" value="GLYMA_09G049000"/>
</dbReference>
<dbReference type="OMA" id="HIPHELT"/>
<keyword evidence="3" id="KW-1185">Reference proteome</keyword>
<name>K7LBV2_SOYBN</name>
<reference evidence="2" key="2">
    <citation type="submission" date="2018-02" db="UniProtKB">
        <authorList>
            <consortium name="EnsemblPlants"/>
        </authorList>
    </citation>
    <scope>IDENTIFICATION</scope>
    <source>
        <strain evidence="2">Williams 82</strain>
    </source>
</reference>